<dbReference type="InterPro" id="IPR036047">
    <property type="entry name" value="F-box-like_dom_sf"/>
</dbReference>
<dbReference type="EMBL" id="CM001220">
    <property type="protein sequence ID" value="AES92404.1"/>
    <property type="molecule type" value="Genomic_DNA"/>
</dbReference>
<reference evidence="2" key="4">
    <citation type="journal article" date="2018" name="Nat. Plants">
        <title>Whole-genome landscape of Medicago truncatula symbiotic genes.</title>
        <authorList>
            <person name="Pecrix Y."/>
            <person name="Gamas P."/>
            <person name="Carrere S."/>
        </authorList>
    </citation>
    <scope>NUCLEOTIDE SEQUENCE</scope>
    <source>
        <tissue evidence="2">Leaves</tissue>
    </source>
</reference>
<dbReference type="Proteomes" id="UP000002051">
    <property type="component" value="Chromosome 4"/>
</dbReference>
<dbReference type="Gramene" id="rna27655">
    <property type="protein sequence ID" value="RHN64796.1"/>
    <property type="gene ID" value="gene27655"/>
</dbReference>
<dbReference type="NCBIfam" id="TIGR01640">
    <property type="entry name" value="F_box_assoc_1"/>
    <property type="match status" value="1"/>
</dbReference>
<keyword evidence="4" id="KW-1185">Reference proteome</keyword>
<accession>G7JE90</accession>
<reference evidence="1 4" key="1">
    <citation type="journal article" date="2011" name="Nature">
        <title>The Medicago genome provides insight into the evolution of rhizobial symbioses.</title>
        <authorList>
            <person name="Young N.D."/>
            <person name="Debelle F."/>
            <person name="Oldroyd G.E."/>
            <person name="Geurts R."/>
            <person name="Cannon S.B."/>
            <person name="Udvardi M.K."/>
            <person name="Benedito V.A."/>
            <person name="Mayer K.F."/>
            <person name="Gouzy J."/>
            <person name="Schoof H."/>
            <person name="Van de Peer Y."/>
            <person name="Proost S."/>
            <person name="Cook D.R."/>
            <person name="Meyers B.C."/>
            <person name="Spannagl M."/>
            <person name="Cheung F."/>
            <person name="De Mita S."/>
            <person name="Krishnakumar V."/>
            <person name="Gundlach H."/>
            <person name="Zhou S."/>
            <person name="Mudge J."/>
            <person name="Bharti A.K."/>
            <person name="Murray J.D."/>
            <person name="Naoumkina M.A."/>
            <person name="Rosen B."/>
            <person name="Silverstein K.A."/>
            <person name="Tang H."/>
            <person name="Rombauts S."/>
            <person name="Zhao P.X."/>
            <person name="Zhou P."/>
            <person name="Barbe V."/>
            <person name="Bardou P."/>
            <person name="Bechner M."/>
            <person name="Bellec A."/>
            <person name="Berger A."/>
            <person name="Berges H."/>
            <person name="Bidwell S."/>
            <person name="Bisseling T."/>
            <person name="Choisne N."/>
            <person name="Couloux A."/>
            <person name="Denny R."/>
            <person name="Deshpande S."/>
            <person name="Dai X."/>
            <person name="Doyle J.J."/>
            <person name="Dudez A.M."/>
            <person name="Farmer A.D."/>
            <person name="Fouteau S."/>
            <person name="Franken C."/>
            <person name="Gibelin C."/>
            <person name="Gish J."/>
            <person name="Goldstein S."/>
            <person name="Gonzalez A.J."/>
            <person name="Green P.J."/>
            <person name="Hallab A."/>
            <person name="Hartog M."/>
            <person name="Hua A."/>
            <person name="Humphray S.J."/>
            <person name="Jeong D.H."/>
            <person name="Jing Y."/>
            <person name="Jocker A."/>
            <person name="Kenton S.M."/>
            <person name="Kim D.J."/>
            <person name="Klee K."/>
            <person name="Lai H."/>
            <person name="Lang C."/>
            <person name="Lin S."/>
            <person name="Macmil S.L."/>
            <person name="Magdelenat G."/>
            <person name="Matthews L."/>
            <person name="McCorrison J."/>
            <person name="Monaghan E.L."/>
            <person name="Mun J.H."/>
            <person name="Najar F.Z."/>
            <person name="Nicholson C."/>
            <person name="Noirot C."/>
            <person name="O'Bleness M."/>
            <person name="Paule C.R."/>
            <person name="Poulain J."/>
            <person name="Prion F."/>
            <person name="Qin B."/>
            <person name="Qu C."/>
            <person name="Retzel E.F."/>
            <person name="Riddle C."/>
            <person name="Sallet E."/>
            <person name="Samain S."/>
            <person name="Samson N."/>
            <person name="Sanders I."/>
            <person name="Saurat O."/>
            <person name="Scarpelli C."/>
            <person name="Schiex T."/>
            <person name="Segurens B."/>
            <person name="Severin A.J."/>
            <person name="Sherrier D.J."/>
            <person name="Shi R."/>
            <person name="Sims S."/>
            <person name="Singer S.R."/>
            <person name="Sinharoy S."/>
            <person name="Sterck L."/>
            <person name="Viollet A."/>
            <person name="Wang B.B."/>
            <person name="Wang K."/>
            <person name="Wang M."/>
            <person name="Wang X."/>
            <person name="Warfsmann J."/>
            <person name="Weissenbach J."/>
            <person name="White D.D."/>
            <person name="White J.D."/>
            <person name="Wiley G.B."/>
            <person name="Wincker P."/>
            <person name="Xing Y."/>
            <person name="Yang L."/>
            <person name="Yao Z."/>
            <person name="Ying F."/>
            <person name="Zhai J."/>
            <person name="Zhou L."/>
            <person name="Zuber A."/>
            <person name="Denarie J."/>
            <person name="Dixon R.A."/>
            <person name="May G.D."/>
            <person name="Schwartz D.C."/>
            <person name="Rogers J."/>
            <person name="Quetier F."/>
            <person name="Town C.D."/>
            <person name="Roe B.A."/>
        </authorList>
    </citation>
    <scope>NUCLEOTIDE SEQUENCE [LARGE SCALE GENOMIC DNA]</scope>
    <source>
        <strain evidence="1">A17</strain>
        <strain evidence="3 4">cv. Jemalong A17</strain>
    </source>
</reference>
<name>G7JE90_MEDTR</name>
<gene>
    <name evidence="3" type="primary">11421972</name>
    <name evidence="1" type="ordered locus">MTR_4g129160</name>
    <name evidence="2" type="ORF">MtrunA17_Chr4g0072971</name>
</gene>
<dbReference type="EnsemblPlants" id="AES92404">
    <property type="protein sequence ID" value="AES92404"/>
    <property type="gene ID" value="MTR_4g129160"/>
</dbReference>
<dbReference type="Proteomes" id="UP000265566">
    <property type="component" value="Chromosome 4"/>
</dbReference>
<proteinExistence type="predicted"/>
<dbReference type="SUPFAM" id="SSF81383">
    <property type="entry name" value="F-box domain"/>
    <property type="match status" value="1"/>
</dbReference>
<reference evidence="3" key="3">
    <citation type="submission" date="2015-04" db="UniProtKB">
        <authorList>
            <consortium name="EnsemblPlants"/>
        </authorList>
    </citation>
    <scope>IDENTIFICATION</scope>
    <source>
        <strain evidence="3">cv. Jemalong A17</strain>
    </source>
</reference>
<sequence length="362" mass="40996">MNISEILPVELITTEILLRPDVNSLMLLKFVSKPWNTLISDPIFVKMHLKLSKSKGNLRLALFSNKNLRLQIRAGGRGCSYTVTVAPTSVSLLLESTTSSIPIADDLQYQFSCVDCCGIIGSCNGLICLHGCFHGSGYKKHSFCFWNPATRSKSKTLLYVPSYLNRVRLGFGYDNSTDTYKTVMFGITMDEGLGGNRMRTAVVKVFTLGDSIWRDIQSSFPVELALRSRWDDIKYDGVYLSNSISWLVCHRYKCQQKNLTTEQFVIISLDLETETYTQLQLPKLPFDNPNICALMDCICFSYDFKETHFVIWQMKEFGVEESWTQFLKISYQNLGINYILGRNGFLVLPVCLSENGATLIGN</sequence>
<evidence type="ECO:0000313" key="1">
    <source>
        <dbReference type="EMBL" id="AES92404.1"/>
    </source>
</evidence>
<dbReference type="InterPro" id="IPR050796">
    <property type="entry name" value="SCF_F-box_component"/>
</dbReference>
<dbReference type="PANTHER" id="PTHR31672:SF13">
    <property type="entry name" value="F-BOX PROTEIN CPR30-LIKE"/>
    <property type="match status" value="1"/>
</dbReference>
<evidence type="ECO:0000313" key="3">
    <source>
        <dbReference type="EnsemblPlants" id="AES92404"/>
    </source>
</evidence>
<dbReference type="PANTHER" id="PTHR31672">
    <property type="entry name" value="BNACNNG10540D PROTEIN"/>
    <property type="match status" value="1"/>
</dbReference>
<organism evidence="1 4">
    <name type="scientific">Medicago truncatula</name>
    <name type="common">Barrel medic</name>
    <name type="synonym">Medicago tribuloides</name>
    <dbReference type="NCBI Taxonomy" id="3880"/>
    <lineage>
        <taxon>Eukaryota</taxon>
        <taxon>Viridiplantae</taxon>
        <taxon>Streptophyta</taxon>
        <taxon>Embryophyta</taxon>
        <taxon>Tracheophyta</taxon>
        <taxon>Spermatophyta</taxon>
        <taxon>Magnoliopsida</taxon>
        <taxon>eudicotyledons</taxon>
        <taxon>Gunneridae</taxon>
        <taxon>Pentapetalae</taxon>
        <taxon>rosids</taxon>
        <taxon>fabids</taxon>
        <taxon>Fabales</taxon>
        <taxon>Fabaceae</taxon>
        <taxon>Papilionoideae</taxon>
        <taxon>50 kb inversion clade</taxon>
        <taxon>NPAAA clade</taxon>
        <taxon>Hologalegina</taxon>
        <taxon>IRL clade</taxon>
        <taxon>Trifolieae</taxon>
        <taxon>Medicago</taxon>
    </lineage>
</organism>
<dbReference type="InterPro" id="IPR017451">
    <property type="entry name" value="F-box-assoc_interact_dom"/>
</dbReference>
<dbReference type="EMBL" id="PSQE01000004">
    <property type="protein sequence ID" value="RHN64796.1"/>
    <property type="molecule type" value="Genomic_DNA"/>
</dbReference>
<dbReference type="HOGENOM" id="CLU_027176_0_1_1"/>
<dbReference type="KEGG" id="mtr:11421972"/>
<evidence type="ECO:0000313" key="2">
    <source>
        <dbReference type="EMBL" id="RHN64796.1"/>
    </source>
</evidence>
<dbReference type="AlphaFoldDB" id="G7JE90"/>
<evidence type="ECO:0000313" key="4">
    <source>
        <dbReference type="Proteomes" id="UP000002051"/>
    </source>
</evidence>
<dbReference type="OMA" id="EIHMESY"/>
<reference evidence="1 4" key="2">
    <citation type="journal article" date="2014" name="BMC Genomics">
        <title>An improved genome release (version Mt4.0) for the model legume Medicago truncatula.</title>
        <authorList>
            <person name="Tang H."/>
            <person name="Krishnakumar V."/>
            <person name="Bidwell S."/>
            <person name="Rosen B."/>
            <person name="Chan A."/>
            <person name="Zhou S."/>
            <person name="Gentzbittel L."/>
            <person name="Childs K.L."/>
            <person name="Yandell M."/>
            <person name="Gundlach H."/>
            <person name="Mayer K.F."/>
            <person name="Schwartz D.C."/>
            <person name="Town C.D."/>
        </authorList>
    </citation>
    <scope>GENOME REANNOTATION</scope>
    <source>
        <strain evidence="3 4">cv. Jemalong A17</strain>
    </source>
</reference>
<dbReference type="PaxDb" id="3880-AES92404"/>
<protein>
    <submittedName>
        <fullName evidence="1">F-box protein interaction domain protein</fullName>
    </submittedName>
    <submittedName>
        <fullName evidence="2">Putative F-box domain-containing protein</fullName>
    </submittedName>
</protein>
<dbReference type="STRING" id="3880.G7JE90"/>
<dbReference type="OrthoDB" id="1938527at2759"/>